<organism evidence="2 3">
    <name type="scientific">Nitrosotalea devaniterrae</name>
    <dbReference type="NCBI Taxonomy" id="1078905"/>
    <lineage>
        <taxon>Archaea</taxon>
        <taxon>Nitrososphaerota</taxon>
        <taxon>Nitrososphaeria</taxon>
        <taxon>Nitrosotaleales</taxon>
        <taxon>Nitrosotaleaceae</taxon>
        <taxon>Nitrosotalea</taxon>
    </lineage>
</organism>
<dbReference type="Proteomes" id="UP000196239">
    <property type="component" value="Chromosome 1"/>
</dbReference>
<keyword evidence="1" id="KW-0472">Membrane</keyword>
<gene>
    <name evidence="2" type="ORF">NDEV_0051</name>
</gene>
<keyword evidence="3" id="KW-1185">Reference proteome</keyword>
<dbReference type="EMBL" id="LN890280">
    <property type="protein sequence ID" value="CUR50816.1"/>
    <property type="molecule type" value="Genomic_DNA"/>
</dbReference>
<sequence length="65" mass="6784">MASKQISVGVGIPMIIVGVILAFILAPLQADLKDTVEFVGSLIGILGVLIFIAGFLSRKVTKITS</sequence>
<name>A0A128A0D2_9ARCH</name>
<evidence type="ECO:0000256" key="1">
    <source>
        <dbReference type="SAM" id="Phobius"/>
    </source>
</evidence>
<reference evidence="3" key="1">
    <citation type="submission" date="2015-10" db="EMBL/GenBank/DDBJ databases">
        <authorList>
            <person name="Lehtovirta-Morley L.E."/>
            <person name="Vieille C."/>
        </authorList>
    </citation>
    <scope>NUCLEOTIDE SEQUENCE [LARGE SCALE GENOMIC DNA]</scope>
</reference>
<evidence type="ECO:0000313" key="3">
    <source>
        <dbReference type="Proteomes" id="UP000196239"/>
    </source>
</evidence>
<keyword evidence="1" id="KW-0812">Transmembrane</keyword>
<keyword evidence="1" id="KW-1133">Transmembrane helix</keyword>
<feature type="transmembrane region" description="Helical" evidence="1">
    <location>
        <begin position="38"/>
        <end position="56"/>
    </location>
</feature>
<proteinExistence type="predicted"/>
<evidence type="ECO:0000313" key="2">
    <source>
        <dbReference type="EMBL" id="CUR50816.1"/>
    </source>
</evidence>
<feature type="transmembrane region" description="Helical" evidence="1">
    <location>
        <begin position="7"/>
        <end position="26"/>
    </location>
</feature>
<dbReference type="KEGG" id="ndv:NDEV_0051"/>
<accession>A0A128A0D2</accession>
<protein>
    <submittedName>
        <fullName evidence="2">Uncharacterized protein</fullName>
    </submittedName>
</protein>
<dbReference type="AlphaFoldDB" id="A0A128A0D2"/>